<dbReference type="InterPro" id="IPR036267">
    <property type="entry name" value="RuvA_C_sf"/>
</dbReference>
<comment type="domain">
    <text evidence="6">Has three domains with a flexible linker between the domains II and III and assumes an 'L' shape. Domain III is highly mobile and contacts RuvB.</text>
</comment>
<dbReference type="GO" id="GO:0005737">
    <property type="term" value="C:cytoplasm"/>
    <property type="evidence" value="ECO:0007669"/>
    <property type="project" value="UniProtKB-SubCell"/>
</dbReference>
<dbReference type="GO" id="GO:0006281">
    <property type="term" value="P:DNA repair"/>
    <property type="evidence" value="ECO:0007669"/>
    <property type="project" value="UniProtKB-UniRule"/>
</dbReference>
<dbReference type="CDD" id="cd14332">
    <property type="entry name" value="UBA_RuvA_C"/>
    <property type="match status" value="1"/>
</dbReference>
<reference evidence="9" key="1">
    <citation type="submission" date="2017-09" db="EMBL/GenBank/DDBJ databases">
        <title>Depth-based differentiation of microbial function through sediment-hosted aquifers and enrichment of novel symbionts in the deep terrestrial subsurface.</title>
        <authorList>
            <person name="Probst A.J."/>
            <person name="Ladd B."/>
            <person name="Jarett J.K."/>
            <person name="Geller-Mcgrath D.E."/>
            <person name="Sieber C.M.K."/>
            <person name="Emerson J.B."/>
            <person name="Anantharaman K."/>
            <person name="Thomas B.C."/>
            <person name="Malmstrom R."/>
            <person name="Stieglmeier M."/>
            <person name="Klingl A."/>
            <person name="Woyke T."/>
            <person name="Ryan C.M."/>
            <person name="Banfield J.F."/>
        </authorList>
    </citation>
    <scope>NUCLEOTIDE SEQUENCE [LARGE SCALE GENOMIC DNA]</scope>
</reference>
<proteinExistence type="inferred from homology"/>
<dbReference type="Pfam" id="PF07499">
    <property type="entry name" value="RuvA_C"/>
    <property type="match status" value="1"/>
</dbReference>
<feature type="domain" description="Helix-hairpin-helix DNA-binding motif class 1" evidence="7">
    <location>
        <begin position="73"/>
        <end position="92"/>
    </location>
</feature>
<comment type="similarity">
    <text evidence="6">Belongs to the RuvA family.</text>
</comment>
<dbReference type="Gene3D" id="2.40.50.140">
    <property type="entry name" value="Nucleic acid-binding proteins"/>
    <property type="match status" value="1"/>
</dbReference>
<evidence type="ECO:0000256" key="4">
    <source>
        <dbReference type="ARBA" id="ARBA00023172"/>
    </source>
</evidence>
<dbReference type="SMART" id="SM00278">
    <property type="entry name" value="HhH1"/>
    <property type="match status" value="2"/>
</dbReference>
<dbReference type="InterPro" id="IPR000085">
    <property type="entry name" value="RuvA"/>
</dbReference>
<dbReference type="EMBL" id="PFEE01000050">
    <property type="protein sequence ID" value="PJE63630.1"/>
    <property type="molecule type" value="Genomic_DNA"/>
</dbReference>
<keyword evidence="2 6" id="KW-0227">DNA damage</keyword>
<dbReference type="GO" id="GO:0006310">
    <property type="term" value="P:DNA recombination"/>
    <property type="evidence" value="ECO:0007669"/>
    <property type="project" value="UniProtKB-UniRule"/>
</dbReference>
<accession>A0A2M8KUR6</accession>
<evidence type="ECO:0000256" key="6">
    <source>
        <dbReference type="HAMAP-Rule" id="MF_00031"/>
    </source>
</evidence>
<dbReference type="GO" id="GO:0005524">
    <property type="term" value="F:ATP binding"/>
    <property type="evidence" value="ECO:0007669"/>
    <property type="project" value="InterPro"/>
</dbReference>
<keyword evidence="3 6" id="KW-0238">DNA-binding</keyword>
<keyword evidence="4 6" id="KW-0233">DNA recombination</keyword>
<comment type="function">
    <text evidence="6">The RuvA-RuvB-RuvC complex processes Holliday junction (HJ) DNA during genetic recombination and DNA repair, while the RuvA-RuvB complex plays an important role in the rescue of blocked DNA replication forks via replication fork reversal (RFR). RuvA specifically binds to HJ cruciform DNA, conferring on it an open structure. The RuvB hexamer acts as an ATP-dependent pump, pulling dsDNA into and through the RuvAB complex. HJ branch migration allows RuvC to scan DNA until it finds its consensus sequence, where it cleaves and resolves the cruciform DNA.</text>
</comment>
<evidence type="ECO:0000313" key="9">
    <source>
        <dbReference type="Proteomes" id="UP000231569"/>
    </source>
</evidence>
<dbReference type="SUPFAM" id="SSF46929">
    <property type="entry name" value="DNA helicase RuvA subunit, C-terminal domain"/>
    <property type="match status" value="1"/>
</dbReference>
<dbReference type="Pfam" id="PF01330">
    <property type="entry name" value="RuvA_N"/>
    <property type="match status" value="1"/>
</dbReference>
<evidence type="ECO:0000259" key="7">
    <source>
        <dbReference type="SMART" id="SM00278"/>
    </source>
</evidence>
<dbReference type="SUPFAM" id="SSF47781">
    <property type="entry name" value="RuvA domain 2-like"/>
    <property type="match status" value="1"/>
</dbReference>
<dbReference type="InterPro" id="IPR011114">
    <property type="entry name" value="RuvA_C"/>
</dbReference>
<dbReference type="InterPro" id="IPR013849">
    <property type="entry name" value="DNA_helicase_Holl-junc_RuvA_I"/>
</dbReference>
<dbReference type="GO" id="GO:0009378">
    <property type="term" value="F:four-way junction helicase activity"/>
    <property type="evidence" value="ECO:0007669"/>
    <property type="project" value="InterPro"/>
</dbReference>
<gene>
    <name evidence="6 8" type="primary">ruvA</name>
    <name evidence="8" type="ORF">COU89_02270</name>
</gene>
<dbReference type="GO" id="GO:0048476">
    <property type="term" value="C:Holliday junction resolvase complex"/>
    <property type="evidence" value="ECO:0007669"/>
    <property type="project" value="UniProtKB-UniRule"/>
</dbReference>
<sequence length="190" mass="20697">MIGKLTGTITDHFSDSLVVDTASGVGYKVFVSKETLLTTKDGSSITLYIYTHVRESELSLYGFSSKNELMLFTVLLDVPGIGPKSAFAIVNHGPIDDLYAAIQKQNLAYFSTMKGVGTKTAQKILLELSSKFGTHFSLDEAMNPVQDELTEALTNLGFQRGEIAKTIQKVKPTGTLEEKIAQCLQLLARA</sequence>
<dbReference type="InterPro" id="IPR003583">
    <property type="entry name" value="Hlx-hairpin-Hlx_DNA-bd_motif"/>
</dbReference>
<evidence type="ECO:0000256" key="2">
    <source>
        <dbReference type="ARBA" id="ARBA00022763"/>
    </source>
</evidence>
<feature type="domain" description="Helix-hairpin-helix DNA-binding motif class 1" evidence="7">
    <location>
        <begin position="108"/>
        <end position="127"/>
    </location>
</feature>
<comment type="subcellular location">
    <subcellularLocation>
        <location evidence="6">Cytoplasm</location>
    </subcellularLocation>
</comment>
<dbReference type="AlphaFoldDB" id="A0A2M8KUR6"/>
<dbReference type="NCBIfam" id="TIGR00084">
    <property type="entry name" value="ruvA"/>
    <property type="match status" value="1"/>
</dbReference>
<dbReference type="Gene3D" id="1.10.150.20">
    <property type="entry name" value="5' to 3' exonuclease, C-terminal subdomain"/>
    <property type="match status" value="1"/>
</dbReference>
<comment type="caution">
    <text evidence="8">The sequence shown here is derived from an EMBL/GenBank/DDBJ whole genome shotgun (WGS) entry which is preliminary data.</text>
</comment>
<name>A0A2M8KUR6_9BACT</name>
<feature type="region of interest" description="Domain III" evidence="6">
    <location>
        <begin position="147"/>
        <end position="190"/>
    </location>
</feature>
<evidence type="ECO:0000256" key="1">
    <source>
        <dbReference type="ARBA" id="ARBA00022490"/>
    </source>
</evidence>
<keyword evidence="1 6" id="KW-0963">Cytoplasm</keyword>
<protein>
    <recommendedName>
        <fullName evidence="6">Holliday junction branch migration complex subunit RuvA</fullName>
    </recommendedName>
</protein>
<comment type="caution">
    <text evidence="6">Lacks conserved residue(s) required for the propagation of feature annotation.</text>
</comment>
<dbReference type="Proteomes" id="UP000231569">
    <property type="component" value="Unassembled WGS sequence"/>
</dbReference>
<comment type="subunit">
    <text evidence="6">Homotetramer. Forms an RuvA(8)-RuvB(12)-Holliday junction (HJ) complex. HJ DNA is sandwiched between 2 RuvA tetramers; dsDNA enters through RuvA and exits via RuvB. An RuvB hexamer assembles on each DNA strand where it exits the tetramer. Each RuvB hexamer is contacted by two RuvA subunits (via domain III) on 2 adjacent RuvB subunits; this complex drives branch migration. In the full resolvosome a probable DNA-RuvA(4)-RuvB(12)-RuvC(2) complex forms which resolves the HJ.</text>
</comment>
<dbReference type="GO" id="GO:0000400">
    <property type="term" value="F:four-way junction DNA binding"/>
    <property type="evidence" value="ECO:0007669"/>
    <property type="project" value="UniProtKB-UniRule"/>
</dbReference>
<feature type="region of interest" description="Domain I" evidence="6">
    <location>
        <begin position="1"/>
        <end position="64"/>
    </location>
</feature>
<dbReference type="SUPFAM" id="SSF50249">
    <property type="entry name" value="Nucleic acid-binding proteins"/>
    <property type="match status" value="1"/>
</dbReference>
<dbReference type="InterPro" id="IPR010994">
    <property type="entry name" value="RuvA_2-like"/>
</dbReference>
<dbReference type="HAMAP" id="MF_00031">
    <property type="entry name" value="DNA_HJ_migration_RuvA"/>
    <property type="match status" value="1"/>
</dbReference>
<evidence type="ECO:0000313" key="8">
    <source>
        <dbReference type="EMBL" id="PJE63630.1"/>
    </source>
</evidence>
<evidence type="ECO:0000256" key="3">
    <source>
        <dbReference type="ARBA" id="ARBA00023125"/>
    </source>
</evidence>
<dbReference type="InterPro" id="IPR012340">
    <property type="entry name" value="NA-bd_OB-fold"/>
</dbReference>
<dbReference type="Pfam" id="PF14520">
    <property type="entry name" value="HHH_5"/>
    <property type="match status" value="1"/>
</dbReference>
<evidence type="ECO:0000256" key="5">
    <source>
        <dbReference type="ARBA" id="ARBA00023204"/>
    </source>
</evidence>
<organism evidence="8 9">
    <name type="scientific">Candidatus Roizmanbacteria bacterium CG10_big_fil_rev_8_21_14_0_10_45_7</name>
    <dbReference type="NCBI Taxonomy" id="1974854"/>
    <lineage>
        <taxon>Bacteria</taxon>
        <taxon>Candidatus Roizmaniibacteriota</taxon>
    </lineage>
</organism>
<keyword evidence="5 6" id="KW-0234">DNA repair</keyword>
<dbReference type="GO" id="GO:0009379">
    <property type="term" value="C:Holliday junction helicase complex"/>
    <property type="evidence" value="ECO:0007669"/>
    <property type="project" value="InterPro"/>
</dbReference>